<feature type="compositionally biased region" description="Polar residues" evidence="2">
    <location>
        <begin position="576"/>
        <end position="590"/>
    </location>
</feature>
<evidence type="ECO:0000256" key="1">
    <source>
        <dbReference type="SAM" id="Coils"/>
    </source>
</evidence>
<gene>
    <name evidence="3" type="ORF">TRFO_19152</name>
</gene>
<feature type="region of interest" description="Disordered" evidence="2">
    <location>
        <begin position="747"/>
        <end position="768"/>
    </location>
</feature>
<feature type="region of interest" description="Disordered" evidence="2">
    <location>
        <begin position="566"/>
        <end position="594"/>
    </location>
</feature>
<evidence type="ECO:0000256" key="2">
    <source>
        <dbReference type="SAM" id="MobiDB-lite"/>
    </source>
</evidence>
<name>A0A1J4KJY3_9EUKA</name>
<dbReference type="RefSeq" id="XP_068364554.1">
    <property type="nucleotide sequence ID" value="XM_068500617.1"/>
</dbReference>
<comment type="caution">
    <text evidence="3">The sequence shown here is derived from an EMBL/GenBank/DDBJ whole genome shotgun (WGS) entry which is preliminary data.</text>
</comment>
<feature type="coiled-coil region" evidence="1">
    <location>
        <begin position="57"/>
        <end position="102"/>
    </location>
</feature>
<evidence type="ECO:0000313" key="3">
    <source>
        <dbReference type="EMBL" id="OHT11418.1"/>
    </source>
</evidence>
<accession>A0A1J4KJY3</accession>
<feature type="compositionally biased region" description="Polar residues" evidence="2">
    <location>
        <begin position="636"/>
        <end position="676"/>
    </location>
</feature>
<reference evidence="3" key="1">
    <citation type="submission" date="2016-10" db="EMBL/GenBank/DDBJ databases">
        <authorList>
            <person name="Benchimol M."/>
            <person name="Almeida L.G."/>
            <person name="Vasconcelos A.T."/>
            <person name="Perreira-Neves A."/>
            <person name="Rosa I.A."/>
            <person name="Tasca T."/>
            <person name="Bogo M.R."/>
            <person name="de Souza W."/>
        </authorList>
    </citation>
    <scope>NUCLEOTIDE SEQUENCE [LARGE SCALE GENOMIC DNA]</scope>
    <source>
        <strain evidence="3">K</strain>
    </source>
</reference>
<dbReference type="EMBL" id="MLAK01000588">
    <property type="protein sequence ID" value="OHT11418.1"/>
    <property type="molecule type" value="Genomic_DNA"/>
</dbReference>
<feature type="region of interest" description="Disordered" evidence="2">
    <location>
        <begin position="636"/>
        <end position="707"/>
    </location>
</feature>
<feature type="compositionally biased region" description="Basic and acidic residues" evidence="2">
    <location>
        <begin position="235"/>
        <end position="250"/>
    </location>
</feature>
<dbReference type="VEuPathDB" id="TrichDB:TRFO_19152"/>
<sequence>MSESSLPSLNPGANRLTTHTIIESNQKNISIENYEFDKAIKILLKNSNTVMTANMLIEKAIRDRQQYIEKLQMEIKESNLLLSKAMNAQQMANYRLKQAEEKQLNSSKSQKEILYKIEKLNSEIENDLSAKQTEIESKLQFNNKLVQKAKIDKMLYQKLLEINNILIKIGSKGSNESDETKMMMKQRNEIFNYLKMDEEWKVDENNLQEKLDKASQILNEIELAHHQSSKNHKKLTFDEKTQFGRDKQKSELSQIVNRDFPYLNNFSSNKDRNRSARPNSAKSVINSLNPLTLQKWEYLGNYDSDGNFVISKHKIRYGFKKINGRKISYRIPDIEEYEGQTSNGDVATFEREIEYEMIAVRNEDGTIQKVIRPIPEYELRLTNDGKILKVQKKYHYQKIGKGRYRKFEIATDNDIFSAEIIAEQTKSPRGRRRYQLAPISLQSIDNKINDETEDIKIENESDLEIFAQNLPKVESLSFNNDSEGEEDPFDAKKLTESEISDRQIEEMVDNMMKSSDNSKNFDSEPASDEDDNENDHQIDYLTQDIIPKPIISQPKNIVVIPLSPINQRNSPRHNQKMNSPFQNKLPNNLPNEKDDDLNENCGRNLVFNELYKPVKPDEGRKEKNNFINNVKIITTPVTQNSAQPSNQPTAAPQSPKSSPRNYNNRQTTDTITSKMASNLMKKGGDSSSEEEKTVVDLHNNDDGPLKKGDNEYEYYSDEEQVPGNLLNFIFEYANIICDHLDEACGRKSTRKVPPKLGHRRRTVQKSKKPMTFLSDISDEDSCDNYDDDDEEGVIDEGDIIYDKNGNYVSGGRYKLDKNGNKVFLPKKNKGTNKNGGNAPFKWKKLKTVEELEEYFQSEAQKLEIAIKEERNAIRFGGHNKKHRKDPEFQYDETDDSDFHEKIIKKRLCVYDKVYVNVDGRRIVQLVRRPAENFEFLEIEDEEGQTKLVRHPRNYEILDIESVGGTFRDVNCPIEEIEYEWVQREDDPTIIERVPKKWGYRWTYVDGRRRRIKYDSRAFMEEETRDWKGNPTTILKKLRMEEVEVECDDGEMRTIRRPIEKIEFEFFEEIGEDGSFSIIQRPVRYRQLENGAWKRVDEENDFYLEQFENDGKLTVEKRKKEYEEVEIECEDGVIRKVRREKQPVEFDEIIDENGKTKLVPRNVEYEYIVYENEDGTITKVRRQVLKDEFEFIGTYDDDGNFVVQQQKVRYSYKYDASGKRIRYRVPDKEIIEDENGEIIEKAVEYETVEVKMADGTIQKVLRRKEDFEYIMETDENGQVHYIKQKVQYTTTTITDKDGKIVTVRKRVITDFDEVAELDESGNVVFKKVAREYETIHMKGADGKIITVRRAKKYNYETVIDENGVAHQVRKEKIKPRRVRKCVKRLYSFPRPPPRSKSFSFNKDYPKLKAKGMIQAADSNLGPVLQALRRHGKDLIAGDSSWFDHKDDHLFKGRRNNKDFYRRILMDAMNRRINRVQITNTQTDLFYSRANTQAISEDIDFVCFEIRSKLPKLTLINSVDKVAIKKPPINGGDVHCQTDLTSEQLAEFHMRVKSGMLTSQTKSTLTDNISTLTDYLEKLGRDLKKIKDTAYENEMNGDIALAEIRIYKPNDDDIPMPPETRKRMQLQNNFQVLKEQSDKIKIDLEQKLDELSHLRLKESDLQTFIDLKRRKVNELKMEPKVTMKELRHQQETSTTHEKKVMSNIKLAEIEESVLDEKIAILATSYSKENIEQTKMEIYQMTESLNELKRKFYERKKIPQEEWKNHVVYSNKAELTAFERRQKEVLRKIELAKTQENEYTRKINGLMKVMKHDKIRIPIDRYVTVFD</sequence>
<keyword evidence="4" id="KW-1185">Reference proteome</keyword>
<keyword evidence="1" id="KW-0175">Coiled coil</keyword>
<feature type="compositionally biased region" description="Basic and acidic residues" evidence="2">
    <location>
        <begin position="489"/>
        <end position="501"/>
    </location>
</feature>
<evidence type="ECO:0000313" key="4">
    <source>
        <dbReference type="Proteomes" id="UP000179807"/>
    </source>
</evidence>
<feature type="compositionally biased region" description="Basic and acidic residues" evidence="2">
    <location>
        <begin position="689"/>
        <end position="707"/>
    </location>
</feature>
<feature type="region of interest" description="Disordered" evidence="2">
    <location>
        <begin position="229"/>
        <end position="251"/>
    </location>
</feature>
<feature type="region of interest" description="Disordered" evidence="2">
    <location>
        <begin position="477"/>
        <end position="501"/>
    </location>
</feature>
<dbReference type="GeneID" id="94835321"/>
<feature type="region of interest" description="Disordered" evidence="2">
    <location>
        <begin position="513"/>
        <end position="534"/>
    </location>
</feature>
<organism evidence="3 4">
    <name type="scientific">Tritrichomonas foetus</name>
    <dbReference type="NCBI Taxonomy" id="1144522"/>
    <lineage>
        <taxon>Eukaryota</taxon>
        <taxon>Metamonada</taxon>
        <taxon>Parabasalia</taxon>
        <taxon>Tritrichomonadida</taxon>
        <taxon>Tritrichomonadidae</taxon>
        <taxon>Tritrichomonas</taxon>
    </lineage>
</organism>
<protein>
    <submittedName>
        <fullName evidence="3">Uncharacterized protein</fullName>
    </submittedName>
</protein>
<proteinExistence type="predicted"/>
<dbReference type="Proteomes" id="UP000179807">
    <property type="component" value="Unassembled WGS sequence"/>
</dbReference>